<evidence type="ECO:0000313" key="2">
    <source>
        <dbReference type="Proteomes" id="UP000785679"/>
    </source>
</evidence>
<organism evidence="1 2">
    <name type="scientific">Halteria grandinella</name>
    <dbReference type="NCBI Taxonomy" id="5974"/>
    <lineage>
        <taxon>Eukaryota</taxon>
        <taxon>Sar</taxon>
        <taxon>Alveolata</taxon>
        <taxon>Ciliophora</taxon>
        <taxon>Intramacronucleata</taxon>
        <taxon>Spirotrichea</taxon>
        <taxon>Stichotrichia</taxon>
        <taxon>Sporadotrichida</taxon>
        <taxon>Halteriidae</taxon>
        <taxon>Halteria</taxon>
    </lineage>
</organism>
<dbReference type="AlphaFoldDB" id="A0A8J8NAR4"/>
<reference evidence="1" key="1">
    <citation type="submission" date="2019-06" db="EMBL/GenBank/DDBJ databases">
        <authorList>
            <person name="Zheng W."/>
        </authorList>
    </citation>
    <scope>NUCLEOTIDE SEQUENCE</scope>
    <source>
        <strain evidence="1">QDHG01</strain>
    </source>
</reference>
<dbReference type="Proteomes" id="UP000785679">
    <property type="component" value="Unassembled WGS sequence"/>
</dbReference>
<dbReference type="EMBL" id="RRYP01029834">
    <property type="protein sequence ID" value="TNV71394.1"/>
    <property type="molecule type" value="Genomic_DNA"/>
</dbReference>
<comment type="caution">
    <text evidence="1">The sequence shown here is derived from an EMBL/GenBank/DDBJ whole genome shotgun (WGS) entry which is preliminary data.</text>
</comment>
<gene>
    <name evidence="1" type="ORF">FGO68_gene13671</name>
</gene>
<sequence length="118" mass="13086">MKSLSIDSGEISKVQDDVLMQPSLKRKTLFSQVISTQSLISNFLQLISSGLSRYFYTTKASVLTMFGIFSRFEKFAKFQSGGTLLQFRLVQGICCCPAVFTQAEIFLITCAAISGDFI</sequence>
<accession>A0A8J8NAR4</accession>
<name>A0A8J8NAR4_HALGN</name>
<protein>
    <submittedName>
        <fullName evidence="1">Uncharacterized protein</fullName>
    </submittedName>
</protein>
<proteinExistence type="predicted"/>
<keyword evidence="2" id="KW-1185">Reference proteome</keyword>
<evidence type="ECO:0000313" key="1">
    <source>
        <dbReference type="EMBL" id="TNV71394.1"/>
    </source>
</evidence>